<dbReference type="Proteomes" id="UP000054248">
    <property type="component" value="Unassembled WGS sequence"/>
</dbReference>
<protein>
    <submittedName>
        <fullName evidence="2">Uncharacterized protein</fullName>
    </submittedName>
</protein>
<gene>
    <name evidence="2" type="ORF">M407DRAFT_154381</name>
</gene>
<accession>A0A0C3PVD1</accession>
<name>A0A0C3PVD1_9AGAM</name>
<reference evidence="2 3" key="1">
    <citation type="submission" date="2014-04" db="EMBL/GenBank/DDBJ databases">
        <authorList>
            <consortium name="DOE Joint Genome Institute"/>
            <person name="Kuo A."/>
            <person name="Girlanda M."/>
            <person name="Perotto S."/>
            <person name="Kohler A."/>
            <person name="Nagy L.G."/>
            <person name="Floudas D."/>
            <person name="Copeland A."/>
            <person name="Barry K.W."/>
            <person name="Cichocki N."/>
            <person name="Veneault-Fourrey C."/>
            <person name="LaButti K."/>
            <person name="Lindquist E.A."/>
            <person name="Lipzen A."/>
            <person name="Lundell T."/>
            <person name="Morin E."/>
            <person name="Murat C."/>
            <person name="Sun H."/>
            <person name="Tunlid A."/>
            <person name="Henrissat B."/>
            <person name="Grigoriev I.V."/>
            <person name="Hibbett D.S."/>
            <person name="Martin F."/>
            <person name="Nordberg H.P."/>
            <person name="Cantor M.N."/>
            <person name="Hua S.X."/>
        </authorList>
    </citation>
    <scope>NUCLEOTIDE SEQUENCE [LARGE SCALE GENOMIC DNA]</scope>
    <source>
        <strain evidence="2 3">MUT 4182</strain>
    </source>
</reference>
<sequence>MIVHDRNHALLHRGAPGSGVLGSFHPRKWLITSPTYRVVAPCCFDGILRVLKLSLPGRGGVPLSPHPRPPAALLAKPSSSLPPAPRHDLFVSIHSSETSWSTQHLSHDLAPTQRSP</sequence>
<dbReference type="EMBL" id="KN823252">
    <property type="protein sequence ID" value="KIO18895.1"/>
    <property type="molecule type" value="Genomic_DNA"/>
</dbReference>
<organism evidence="2 3">
    <name type="scientific">Tulasnella calospora MUT 4182</name>
    <dbReference type="NCBI Taxonomy" id="1051891"/>
    <lineage>
        <taxon>Eukaryota</taxon>
        <taxon>Fungi</taxon>
        <taxon>Dikarya</taxon>
        <taxon>Basidiomycota</taxon>
        <taxon>Agaricomycotina</taxon>
        <taxon>Agaricomycetes</taxon>
        <taxon>Cantharellales</taxon>
        <taxon>Tulasnellaceae</taxon>
        <taxon>Tulasnella</taxon>
    </lineage>
</organism>
<proteinExistence type="predicted"/>
<dbReference type="AlphaFoldDB" id="A0A0C3PVD1"/>
<evidence type="ECO:0000313" key="2">
    <source>
        <dbReference type="EMBL" id="KIO18895.1"/>
    </source>
</evidence>
<feature type="region of interest" description="Disordered" evidence="1">
    <location>
        <begin position="97"/>
        <end position="116"/>
    </location>
</feature>
<feature type="compositionally biased region" description="Low complexity" evidence="1">
    <location>
        <begin position="71"/>
        <end position="80"/>
    </location>
</feature>
<dbReference type="HOGENOM" id="CLU_2098627_0_0_1"/>
<feature type="region of interest" description="Disordered" evidence="1">
    <location>
        <begin position="59"/>
        <end position="80"/>
    </location>
</feature>
<evidence type="ECO:0000313" key="3">
    <source>
        <dbReference type="Proteomes" id="UP000054248"/>
    </source>
</evidence>
<keyword evidence="3" id="KW-1185">Reference proteome</keyword>
<evidence type="ECO:0000256" key="1">
    <source>
        <dbReference type="SAM" id="MobiDB-lite"/>
    </source>
</evidence>
<reference evidence="3" key="2">
    <citation type="submission" date="2015-01" db="EMBL/GenBank/DDBJ databases">
        <title>Evolutionary Origins and Diversification of the Mycorrhizal Mutualists.</title>
        <authorList>
            <consortium name="DOE Joint Genome Institute"/>
            <consortium name="Mycorrhizal Genomics Consortium"/>
            <person name="Kohler A."/>
            <person name="Kuo A."/>
            <person name="Nagy L.G."/>
            <person name="Floudas D."/>
            <person name="Copeland A."/>
            <person name="Barry K.W."/>
            <person name="Cichocki N."/>
            <person name="Veneault-Fourrey C."/>
            <person name="LaButti K."/>
            <person name="Lindquist E.A."/>
            <person name="Lipzen A."/>
            <person name="Lundell T."/>
            <person name="Morin E."/>
            <person name="Murat C."/>
            <person name="Riley R."/>
            <person name="Ohm R."/>
            <person name="Sun H."/>
            <person name="Tunlid A."/>
            <person name="Henrissat B."/>
            <person name="Grigoriev I.V."/>
            <person name="Hibbett D.S."/>
            <person name="Martin F."/>
        </authorList>
    </citation>
    <scope>NUCLEOTIDE SEQUENCE [LARGE SCALE GENOMIC DNA]</scope>
    <source>
        <strain evidence="3">MUT 4182</strain>
    </source>
</reference>